<dbReference type="KEGG" id="lcc:B488_12430"/>
<dbReference type="Pfam" id="PF04380">
    <property type="entry name" value="BMFP"/>
    <property type="match status" value="1"/>
</dbReference>
<dbReference type="EMBL" id="CP003789">
    <property type="protein sequence ID" value="AGA65235.1"/>
    <property type="molecule type" value="Genomic_DNA"/>
</dbReference>
<evidence type="ECO:0008006" key="3">
    <source>
        <dbReference type="Google" id="ProtNLM"/>
    </source>
</evidence>
<protein>
    <recommendedName>
        <fullName evidence="3">Accessory factor UbiK family protein</fullName>
    </recommendedName>
</protein>
<gene>
    <name evidence="1" type="ordered locus">B488_12430</name>
</gene>
<dbReference type="HOGENOM" id="CLU_154412_1_2_5"/>
<name>L0EWK5_LIBCB</name>
<organism evidence="1 2">
    <name type="scientific">Liberibacter crescens (strain BT-1)</name>
    <dbReference type="NCBI Taxonomy" id="1215343"/>
    <lineage>
        <taxon>Bacteria</taxon>
        <taxon>Pseudomonadati</taxon>
        <taxon>Pseudomonadota</taxon>
        <taxon>Alphaproteobacteria</taxon>
        <taxon>Hyphomicrobiales</taxon>
        <taxon>Rhizobiaceae</taxon>
        <taxon>Liberibacter</taxon>
    </lineage>
</organism>
<keyword evidence="2" id="KW-1185">Reference proteome</keyword>
<dbReference type="eggNOG" id="COG2960">
    <property type="taxonomic scope" value="Bacteria"/>
</dbReference>
<dbReference type="PATRIC" id="fig|1215343.11.peg.1283"/>
<reference evidence="1 2" key="1">
    <citation type="journal article" date="2012" name="Stand. Genomic Sci.">
        <title>Complete genome sequence of Liberibacter crescens BT-1.</title>
        <authorList>
            <person name="Leonard M.T."/>
            <person name="Fagen J.R."/>
            <person name="Davis-Richardson A.G."/>
            <person name="Davis M.J."/>
            <person name="Triplett E.W."/>
        </authorList>
    </citation>
    <scope>NUCLEOTIDE SEQUENCE [LARGE SCALE GENOMIC DNA]</scope>
    <source>
        <strain evidence="1 2">BT-1</strain>
    </source>
</reference>
<dbReference type="RefSeq" id="WP_015273660.1">
    <property type="nucleotide sequence ID" value="NC_019907.1"/>
</dbReference>
<dbReference type="AlphaFoldDB" id="L0EWK5"/>
<proteinExistence type="predicted"/>
<dbReference type="Proteomes" id="UP000010799">
    <property type="component" value="Chromosome"/>
</dbReference>
<dbReference type="InterPro" id="IPR007475">
    <property type="entry name" value="UbiK"/>
</dbReference>
<evidence type="ECO:0000313" key="2">
    <source>
        <dbReference type="Proteomes" id="UP000010799"/>
    </source>
</evidence>
<sequence length="96" mass="10985">MIFDNNCILDQADRFISSANGVFKGVSREVETIIQVKVQSLINKMSLVRSEEFEAVKNTLLKVCEENASLRQRLEQLEKYMSVESTVKKKNTKNAE</sequence>
<accession>L0EWK5</accession>
<evidence type="ECO:0000313" key="1">
    <source>
        <dbReference type="EMBL" id="AGA65235.1"/>
    </source>
</evidence>
<dbReference type="STRING" id="1215343.B488_12430"/>